<evidence type="ECO:0000313" key="3">
    <source>
        <dbReference type="Proteomes" id="UP000029554"/>
    </source>
</evidence>
<dbReference type="AlphaFoldDB" id="A0A095SV52"/>
<feature type="chain" id="PRO_5001918021" description="CBM-cenC domain-containing protein" evidence="1">
    <location>
        <begin position="20"/>
        <end position="199"/>
    </location>
</feature>
<dbReference type="STRING" id="1453498.LG45_08125"/>
<dbReference type="EMBL" id="JRHH01000003">
    <property type="protein sequence ID" value="KGD68249.1"/>
    <property type="molecule type" value="Genomic_DNA"/>
</dbReference>
<dbReference type="Proteomes" id="UP000029554">
    <property type="component" value="Unassembled WGS sequence"/>
</dbReference>
<proteinExistence type="predicted"/>
<reference evidence="2 3" key="1">
    <citation type="submission" date="2014-09" db="EMBL/GenBank/DDBJ databases">
        <title>Whole Genome Shotgun of Flavobacterium aquatile LMG 4008.</title>
        <authorList>
            <person name="Gale A.N."/>
            <person name="Pipes S.E."/>
            <person name="Newman J.D."/>
        </authorList>
    </citation>
    <scope>NUCLEOTIDE SEQUENCE [LARGE SCALE GENOMIC DNA]</scope>
    <source>
        <strain evidence="2 3">LMG 4008</strain>
    </source>
</reference>
<comment type="caution">
    <text evidence="2">The sequence shown here is derived from an EMBL/GenBank/DDBJ whole genome shotgun (WGS) entry which is preliminary data.</text>
</comment>
<protein>
    <recommendedName>
        <fullName evidence="4">CBM-cenC domain-containing protein</fullName>
    </recommendedName>
</protein>
<organism evidence="2 3">
    <name type="scientific">Flavobacterium aquatile LMG 4008 = ATCC 11947</name>
    <dbReference type="NCBI Taxonomy" id="1453498"/>
    <lineage>
        <taxon>Bacteria</taxon>
        <taxon>Pseudomonadati</taxon>
        <taxon>Bacteroidota</taxon>
        <taxon>Flavobacteriia</taxon>
        <taxon>Flavobacteriales</taxon>
        <taxon>Flavobacteriaceae</taxon>
        <taxon>Flavobacterium</taxon>
    </lineage>
</organism>
<dbReference type="Gene3D" id="2.60.120.260">
    <property type="entry name" value="Galactose-binding domain-like"/>
    <property type="match status" value="1"/>
</dbReference>
<keyword evidence="1" id="KW-0732">Signal</keyword>
<accession>A0A095SV52</accession>
<keyword evidence="3" id="KW-1185">Reference proteome</keyword>
<evidence type="ECO:0000256" key="1">
    <source>
        <dbReference type="SAM" id="SignalP"/>
    </source>
</evidence>
<sequence length="199" mass="22143">MKRLLLSIAITFVSFALQSQNIIINSNFDDISKTVPNPKGYCHTPKSDHWSDATPANNWSAWINNPTENSCMIMEVVNLNNKCNVPKPPLKSLVSGNAMHITSTIGHSGFAQNPLPKNKGVKASCWVYVIRGNVNFGVINSGNNALQNVVTSQTTCKWEYLSFEYKNPIDNVTIYSKWASDVTKDGAEFYIDNIVIEKL</sequence>
<dbReference type="RefSeq" id="WP_035125936.1">
    <property type="nucleotide sequence ID" value="NZ_JRHH01000003.1"/>
</dbReference>
<evidence type="ECO:0008006" key="4">
    <source>
        <dbReference type="Google" id="ProtNLM"/>
    </source>
</evidence>
<evidence type="ECO:0000313" key="2">
    <source>
        <dbReference type="EMBL" id="KGD68249.1"/>
    </source>
</evidence>
<name>A0A095SV52_9FLAO</name>
<feature type="signal peptide" evidence="1">
    <location>
        <begin position="1"/>
        <end position="19"/>
    </location>
</feature>
<gene>
    <name evidence="2" type="ORF">LG45_08125</name>
</gene>